<accession>A0A640TS93</accession>
<proteinExistence type="predicted"/>
<reference evidence="2 3" key="1">
    <citation type="submission" date="2019-12" db="EMBL/GenBank/DDBJ databases">
        <title>Whole genome shotgun sequence of Streptomyces libani subsp. libani NBRC 13452.</title>
        <authorList>
            <person name="Ichikawa N."/>
            <person name="Kimura A."/>
            <person name="Kitahashi Y."/>
            <person name="Komaki H."/>
            <person name="Tamura T."/>
        </authorList>
    </citation>
    <scope>NUCLEOTIDE SEQUENCE [LARGE SCALE GENOMIC DNA]</scope>
    <source>
        <strain evidence="2 3">NBRC 13452</strain>
    </source>
</reference>
<comment type="caution">
    <text evidence="2">The sequence shown here is derived from an EMBL/GenBank/DDBJ whole genome shotgun (WGS) entry which is preliminary data.</text>
</comment>
<protein>
    <submittedName>
        <fullName evidence="2">Uncharacterized protein</fullName>
    </submittedName>
</protein>
<name>A0A640TS93_STRNI</name>
<dbReference type="EMBL" id="BLIP01000003">
    <property type="protein sequence ID" value="GFE26873.1"/>
    <property type="molecule type" value="Genomic_DNA"/>
</dbReference>
<organism evidence="2 3">
    <name type="scientific">Streptomyces nigrescens</name>
    <dbReference type="NCBI Taxonomy" id="1920"/>
    <lineage>
        <taxon>Bacteria</taxon>
        <taxon>Bacillati</taxon>
        <taxon>Actinomycetota</taxon>
        <taxon>Actinomycetes</taxon>
        <taxon>Kitasatosporales</taxon>
        <taxon>Streptomycetaceae</taxon>
        <taxon>Streptomyces</taxon>
    </lineage>
</organism>
<evidence type="ECO:0000313" key="3">
    <source>
        <dbReference type="Proteomes" id="UP000429552"/>
    </source>
</evidence>
<evidence type="ECO:0000313" key="2">
    <source>
        <dbReference type="EMBL" id="GFE26873.1"/>
    </source>
</evidence>
<feature type="region of interest" description="Disordered" evidence="1">
    <location>
        <begin position="1"/>
        <end position="98"/>
    </location>
</feature>
<evidence type="ECO:0000256" key="1">
    <source>
        <dbReference type="SAM" id="MobiDB-lite"/>
    </source>
</evidence>
<dbReference type="Proteomes" id="UP000429552">
    <property type="component" value="Unassembled WGS sequence"/>
</dbReference>
<sequence length="98" mass="10621">MESADSDPFINRTPYAKRHRLAFTVPQRRAPKGGPKATSRGTPRRGGRSFRTALSRASAAVRDRLPQAFGGGSRNPIPRCFGALAAPPGHRGKAQRTR</sequence>
<gene>
    <name evidence="2" type="ORF">Sliba_73260</name>
</gene>
<dbReference type="AlphaFoldDB" id="A0A640TS93"/>